<evidence type="ECO:0000259" key="7">
    <source>
        <dbReference type="Pfam" id="PF25967"/>
    </source>
</evidence>
<keyword evidence="4" id="KW-0812">Transmembrane</keyword>
<organism evidence="8 9">
    <name type="scientific">Nitrosospira multiformis</name>
    <dbReference type="NCBI Taxonomy" id="1231"/>
    <lineage>
        <taxon>Bacteria</taxon>
        <taxon>Pseudomonadati</taxon>
        <taxon>Pseudomonadota</taxon>
        <taxon>Betaproteobacteria</taxon>
        <taxon>Nitrosomonadales</taxon>
        <taxon>Nitrosomonadaceae</taxon>
        <taxon>Nitrosospira</taxon>
    </lineage>
</organism>
<gene>
    <name evidence="8" type="ORF">SAMN05216404_104131</name>
</gene>
<dbReference type="InterPro" id="IPR058792">
    <property type="entry name" value="Beta-barrel_RND_2"/>
</dbReference>
<evidence type="ECO:0000313" key="8">
    <source>
        <dbReference type="EMBL" id="SEN40308.1"/>
    </source>
</evidence>
<evidence type="ECO:0000256" key="4">
    <source>
        <dbReference type="SAM" id="Phobius"/>
    </source>
</evidence>
<dbReference type="Gene3D" id="1.10.287.470">
    <property type="entry name" value="Helix hairpin bin"/>
    <property type="match status" value="1"/>
</dbReference>
<dbReference type="Gene3D" id="2.40.50.100">
    <property type="match status" value="1"/>
</dbReference>
<dbReference type="RefSeq" id="WP_074745372.1">
    <property type="nucleotide sequence ID" value="NZ_FOCT01000004.1"/>
</dbReference>
<dbReference type="Pfam" id="PF25954">
    <property type="entry name" value="Beta-barrel_RND_2"/>
    <property type="match status" value="1"/>
</dbReference>
<evidence type="ECO:0000256" key="1">
    <source>
        <dbReference type="ARBA" id="ARBA00004196"/>
    </source>
</evidence>
<keyword evidence="4" id="KW-1133">Transmembrane helix</keyword>
<comment type="subcellular location">
    <subcellularLocation>
        <location evidence="1">Cell envelope</location>
    </subcellularLocation>
</comment>
<dbReference type="GO" id="GO:1990281">
    <property type="term" value="C:efflux pump complex"/>
    <property type="evidence" value="ECO:0007669"/>
    <property type="project" value="TreeGrafter"/>
</dbReference>
<dbReference type="Proteomes" id="UP000183898">
    <property type="component" value="Unassembled WGS sequence"/>
</dbReference>
<dbReference type="Gene3D" id="2.40.30.170">
    <property type="match status" value="1"/>
</dbReference>
<feature type="transmembrane region" description="Helical" evidence="4">
    <location>
        <begin position="7"/>
        <end position="27"/>
    </location>
</feature>
<keyword evidence="3" id="KW-0813">Transport</keyword>
<evidence type="ECO:0000256" key="2">
    <source>
        <dbReference type="ARBA" id="ARBA00009477"/>
    </source>
</evidence>
<comment type="similarity">
    <text evidence="2">Belongs to the membrane fusion protein (MFP) (TC 8.A.1) family.</text>
</comment>
<dbReference type="PANTHER" id="PTHR30469">
    <property type="entry name" value="MULTIDRUG RESISTANCE PROTEIN MDTA"/>
    <property type="match status" value="1"/>
</dbReference>
<dbReference type="Pfam" id="PF25967">
    <property type="entry name" value="RND-MFP_C"/>
    <property type="match status" value="1"/>
</dbReference>
<name>A0A1H8GAJ6_9PROT</name>
<dbReference type="GO" id="GO:0015562">
    <property type="term" value="F:efflux transmembrane transporter activity"/>
    <property type="evidence" value="ECO:0007669"/>
    <property type="project" value="TreeGrafter"/>
</dbReference>
<evidence type="ECO:0000259" key="5">
    <source>
        <dbReference type="Pfam" id="PF25917"/>
    </source>
</evidence>
<dbReference type="AlphaFoldDB" id="A0A1H8GAJ6"/>
<evidence type="ECO:0000259" key="6">
    <source>
        <dbReference type="Pfam" id="PF25954"/>
    </source>
</evidence>
<keyword evidence="4" id="KW-0472">Membrane</keyword>
<dbReference type="Gene3D" id="2.40.420.20">
    <property type="match status" value="1"/>
</dbReference>
<feature type="domain" description="Multidrug resistance protein MdtA-like barrel-sandwich hybrid" evidence="5">
    <location>
        <begin position="62"/>
        <end position="207"/>
    </location>
</feature>
<dbReference type="InterPro" id="IPR006143">
    <property type="entry name" value="RND_pump_MFP"/>
</dbReference>
<proteinExistence type="inferred from homology"/>
<dbReference type="InterPro" id="IPR058625">
    <property type="entry name" value="MdtA-like_BSH"/>
</dbReference>
<accession>A0A1H8GAJ6</accession>
<feature type="domain" description="Multidrug resistance protein MdtA-like C-terminal permuted SH3" evidence="7">
    <location>
        <begin position="311"/>
        <end position="365"/>
    </location>
</feature>
<evidence type="ECO:0000313" key="9">
    <source>
        <dbReference type="Proteomes" id="UP000183898"/>
    </source>
</evidence>
<protein>
    <submittedName>
        <fullName evidence="8">HlyD family secretion protein</fullName>
    </submittedName>
</protein>
<evidence type="ECO:0000256" key="3">
    <source>
        <dbReference type="ARBA" id="ARBA00022448"/>
    </source>
</evidence>
<dbReference type="EMBL" id="FOCT01000004">
    <property type="protein sequence ID" value="SEN40308.1"/>
    <property type="molecule type" value="Genomic_DNA"/>
</dbReference>
<dbReference type="NCBIfam" id="TIGR01730">
    <property type="entry name" value="RND_mfp"/>
    <property type="match status" value="1"/>
</dbReference>
<dbReference type="SUPFAM" id="SSF111369">
    <property type="entry name" value="HlyD-like secretion proteins"/>
    <property type="match status" value="1"/>
</dbReference>
<dbReference type="InterPro" id="IPR058627">
    <property type="entry name" value="MdtA-like_C"/>
</dbReference>
<sequence>MPTKKTLARFAIIIVIFTAAGYAIWFATRPAPIEVELATIKRSTVEATVVNTRAGTVTACRRAKLAPAAGGQIVRLQVKEGDRVKKGQVLLELWNTDLTAQRDLARRQLITAEERRREACIIAAHASREAERARQLAERGFVSAQNRENADADARARQASCDATTADVKRARAQVEVTEAGLERTVLAAPFDGIVALVTGELGEYATPSPPGIPTPPAVDLIDDSCLYVTAPMDEVDAPKLKIGQLARITIDALPGQIFPGKVRRLAPYVTEVEKQARTVDIEVDFEEIPKRPLLVGYSADVEVVIERHENVLRVPTQAIRQGGKVLLVNEENRLVERRLETGLANWAFTEVTGGLEEGDRVLLSSEAKEVKAGIQVREKVAEQ</sequence>
<reference evidence="8 9" key="1">
    <citation type="submission" date="2016-10" db="EMBL/GenBank/DDBJ databases">
        <authorList>
            <person name="de Groot N.N."/>
        </authorList>
    </citation>
    <scope>NUCLEOTIDE SEQUENCE [LARGE SCALE GENOMIC DNA]</scope>
    <source>
        <strain evidence="8 9">Nl18</strain>
    </source>
</reference>
<dbReference type="Pfam" id="PF25917">
    <property type="entry name" value="BSH_RND"/>
    <property type="match status" value="1"/>
</dbReference>
<feature type="domain" description="CusB-like beta-barrel" evidence="6">
    <location>
        <begin position="229"/>
        <end position="287"/>
    </location>
</feature>
<dbReference type="PANTHER" id="PTHR30469:SF15">
    <property type="entry name" value="HLYD FAMILY OF SECRETION PROTEINS"/>
    <property type="match status" value="1"/>
</dbReference>